<dbReference type="Proteomes" id="UP000054032">
    <property type="component" value="Unassembled WGS sequence"/>
</dbReference>
<feature type="compositionally biased region" description="Polar residues" evidence="1">
    <location>
        <begin position="178"/>
        <end position="188"/>
    </location>
</feature>
<feature type="region of interest" description="Disordered" evidence="1">
    <location>
        <begin position="173"/>
        <end position="193"/>
    </location>
</feature>
<organism evidence="2 3">
    <name type="scientific">Bipolaris oryzae ATCC 44560</name>
    <dbReference type="NCBI Taxonomy" id="930090"/>
    <lineage>
        <taxon>Eukaryota</taxon>
        <taxon>Fungi</taxon>
        <taxon>Dikarya</taxon>
        <taxon>Ascomycota</taxon>
        <taxon>Pezizomycotina</taxon>
        <taxon>Dothideomycetes</taxon>
        <taxon>Pleosporomycetidae</taxon>
        <taxon>Pleosporales</taxon>
        <taxon>Pleosporineae</taxon>
        <taxon>Pleosporaceae</taxon>
        <taxon>Bipolaris</taxon>
    </lineage>
</organism>
<dbReference type="EMBL" id="KI963993">
    <property type="protein sequence ID" value="EUC44997.1"/>
    <property type="molecule type" value="Genomic_DNA"/>
</dbReference>
<sequence length="247" mass="27699">MPFRTPQPISKPPKCPPTPRPQPTHSQIPSPPHYNLTPAPPFFASLAARLAYTSEPRFLPNGELTRPDPMPGYIPVHQDDRLPVHPRPASVLSWKSGRRSERRREAKSDSMTTTTTTTTTTAEGRVEKKKKKQKEEAKVGGNLRQIDLVMRPKSEAQKRRHAGWHPCEHTAVAERQSEASTGNTSPSPCESGRLGRKRETYVRCTCCGREYQAKSPAELKTNTKLGICRDCGRRMGVEHGETEEMEL</sequence>
<reference evidence="2 3" key="1">
    <citation type="journal article" date="2013" name="PLoS Genet.">
        <title>Comparative genome structure, secondary metabolite, and effector coding capacity across Cochliobolus pathogens.</title>
        <authorList>
            <person name="Condon B.J."/>
            <person name="Leng Y."/>
            <person name="Wu D."/>
            <person name="Bushley K.E."/>
            <person name="Ohm R.A."/>
            <person name="Otillar R."/>
            <person name="Martin J."/>
            <person name="Schackwitz W."/>
            <person name="Grimwood J."/>
            <person name="MohdZainudin N."/>
            <person name="Xue C."/>
            <person name="Wang R."/>
            <person name="Manning V.A."/>
            <person name="Dhillon B."/>
            <person name="Tu Z.J."/>
            <person name="Steffenson B.J."/>
            <person name="Salamov A."/>
            <person name="Sun H."/>
            <person name="Lowry S."/>
            <person name="LaButti K."/>
            <person name="Han J."/>
            <person name="Copeland A."/>
            <person name="Lindquist E."/>
            <person name="Barry K."/>
            <person name="Schmutz J."/>
            <person name="Baker S.E."/>
            <person name="Ciuffetti L.M."/>
            <person name="Grigoriev I.V."/>
            <person name="Zhong S."/>
            <person name="Turgeon B.G."/>
        </authorList>
    </citation>
    <scope>NUCLEOTIDE SEQUENCE [LARGE SCALE GENOMIC DNA]</scope>
    <source>
        <strain evidence="2 3">ATCC 44560</strain>
    </source>
</reference>
<dbReference type="GeneID" id="19123204"/>
<dbReference type="HOGENOM" id="CLU_069167_0_0_1"/>
<feature type="region of interest" description="Disordered" evidence="1">
    <location>
        <begin position="57"/>
        <end position="139"/>
    </location>
</feature>
<evidence type="ECO:0000313" key="3">
    <source>
        <dbReference type="Proteomes" id="UP000054032"/>
    </source>
</evidence>
<feature type="compositionally biased region" description="Low complexity" evidence="1">
    <location>
        <begin position="112"/>
        <end position="121"/>
    </location>
</feature>
<dbReference type="OrthoDB" id="3694376at2759"/>
<dbReference type="RefSeq" id="XP_007688484.1">
    <property type="nucleotide sequence ID" value="XM_007690294.1"/>
</dbReference>
<gene>
    <name evidence="2" type="ORF">COCMIDRAFT_37230</name>
</gene>
<name>W6Z037_COCMI</name>
<feature type="compositionally biased region" description="Basic and acidic residues" evidence="1">
    <location>
        <begin position="98"/>
        <end position="108"/>
    </location>
</feature>
<proteinExistence type="predicted"/>
<feature type="compositionally biased region" description="Pro residues" evidence="1">
    <location>
        <begin position="9"/>
        <end position="22"/>
    </location>
</feature>
<keyword evidence="3" id="KW-1185">Reference proteome</keyword>
<protein>
    <submittedName>
        <fullName evidence="2">Uncharacterized protein</fullName>
    </submittedName>
</protein>
<dbReference type="KEGG" id="bor:COCMIDRAFT_37230"/>
<accession>W6Z037</accession>
<feature type="region of interest" description="Disordered" evidence="1">
    <location>
        <begin position="1"/>
        <end position="40"/>
    </location>
</feature>
<evidence type="ECO:0000313" key="2">
    <source>
        <dbReference type="EMBL" id="EUC44997.1"/>
    </source>
</evidence>
<dbReference type="AlphaFoldDB" id="W6Z037"/>
<evidence type="ECO:0000256" key="1">
    <source>
        <dbReference type="SAM" id="MobiDB-lite"/>
    </source>
</evidence>